<dbReference type="AlphaFoldDB" id="A0A5A7PZC2"/>
<accession>A0A5A7PZC2</accession>
<gene>
    <name evidence="1" type="ORF">STAS_14580</name>
</gene>
<evidence type="ECO:0000313" key="1">
    <source>
        <dbReference type="EMBL" id="GER38114.1"/>
    </source>
</evidence>
<protein>
    <submittedName>
        <fullName evidence="1">Glucose-6-phosphate dehydrogenase 4</fullName>
    </submittedName>
</protein>
<reference evidence="2" key="1">
    <citation type="journal article" date="2019" name="Curr. Biol.">
        <title>Genome Sequence of Striga asiatica Provides Insight into the Evolution of Plant Parasitism.</title>
        <authorList>
            <person name="Yoshida S."/>
            <person name="Kim S."/>
            <person name="Wafula E.K."/>
            <person name="Tanskanen J."/>
            <person name="Kim Y.M."/>
            <person name="Honaas L."/>
            <person name="Yang Z."/>
            <person name="Spallek T."/>
            <person name="Conn C.E."/>
            <person name="Ichihashi Y."/>
            <person name="Cheong K."/>
            <person name="Cui S."/>
            <person name="Der J.P."/>
            <person name="Gundlach H."/>
            <person name="Jiao Y."/>
            <person name="Hori C."/>
            <person name="Ishida J.K."/>
            <person name="Kasahara H."/>
            <person name="Kiba T."/>
            <person name="Kim M.S."/>
            <person name="Koo N."/>
            <person name="Laohavisit A."/>
            <person name="Lee Y.H."/>
            <person name="Lumba S."/>
            <person name="McCourt P."/>
            <person name="Mortimer J.C."/>
            <person name="Mutuku J.M."/>
            <person name="Nomura T."/>
            <person name="Sasaki-Sekimoto Y."/>
            <person name="Seto Y."/>
            <person name="Wang Y."/>
            <person name="Wakatake T."/>
            <person name="Sakakibara H."/>
            <person name="Demura T."/>
            <person name="Yamaguchi S."/>
            <person name="Yoneyama K."/>
            <person name="Manabe R.I."/>
            <person name="Nelson D.C."/>
            <person name="Schulman A.H."/>
            <person name="Timko M.P."/>
            <person name="dePamphilis C.W."/>
            <person name="Choi D."/>
            <person name="Shirasu K."/>
        </authorList>
    </citation>
    <scope>NUCLEOTIDE SEQUENCE [LARGE SCALE GENOMIC DNA]</scope>
    <source>
        <strain evidence="2">cv. UVA1</strain>
    </source>
</reference>
<dbReference type="Proteomes" id="UP000325081">
    <property type="component" value="Unassembled WGS sequence"/>
</dbReference>
<proteinExistence type="predicted"/>
<organism evidence="1 2">
    <name type="scientific">Striga asiatica</name>
    <name type="common">Asiatic witchweed</name>
    <name type="synonym">Buchnera asiatica</name>
    <dbReference type="NCBI Taxonomy" id="4170"/>
    <lineage>
        <taxon>Eukaryota</taxon>
        <taxon>Viridiplantae</taxon>
        <taxon>Streptophyta</taxon>
        <taxon>Embryophyta</taxon>
        <taxon>Tracheophyta</taxon>
        <taxon>Spermatophyta</taxon>
        <taxon>Magnoliopsida</taxon>
        <taxon>eudicotyledons</taxon>
        <taxon>Gunneridae</taxon>
        <taxon>Pentapetalae</taxon>
        <taxon>asterids</taxon>
        <taxon>lamiids</taxon>
        <taxon>Lamiales</taxon>
        <taxon>Orobanchaceae</taxon>
        <taxon>Buchnereae</taxon>
        <taxon>Striga</taxon>
    </lineage>
</organism>
<evidence type="ECO:0000313" key="2">
    <source>
        <dbReference type="Proteomes" id="UP000325081"/>
    </source>
</evidence>
<keyword evidence="2" id="KW-1185">Reference proteome</keyword>
<dbReference type="EMBL" id="BKCP01005461">
    <property type="protein sequence ID" value="GER38114.1"/>
    <property type="molecule type" value="Genomic_DNA"/>
</dbReference>
<comment type="caution">
    <text evidence="1">The sequence shown here is derived from an EMBL/GenBank/DDBJ whole genome shotgun (WGS) entry which is preliminary data.</text>
</comment>
<sequence length="119" mass="13547">MDPFMNSIHIDWLCGRQVFYPHRSWLSSSSSIASKEVSFCGTFFMTWIPSAALLKIAFVTFLKTGLREEVEVNGTDNSIPGKQPSNKIRVVYDQTMNLFMLIDENRESKLLEQCSSTPC</sequence>
<name>A0A5A7PZC2_STRAF</name>